<evidence type="ECO:0000259" key="8">
    <source>
        <dbReference type="Pfam" id="PF20684"/>
    </source>
</evidence>
<dbReference type="KEGG" id="trg:TRUGW13939_01473"/>
<feature type="transmembrane region" description="Helical" evidence="7">
    <location>
        <begin position="99"/>
        <end position="117"/>
    </location>
</feature>
<evidence type="ECO:0000256" key="2">
    <source>
        <dbReference type="ARBA" id="ARBA00022692"/>
    </source>
</evidence>
<gene>
    <name evidence="9" type="ORF">TRUGW13939_01473</name>
</gene>
<evidence type="ECO:0000313" key="9">
    <source>
        <dbReference type="EMBL" id="QKX54387.1"/>
    </source>
</evidence>
<dbReference type="Proteomes" id="UP000509510">
    <property type="component" value="Chromosome I"/>
</dbReference>
<keyword evidence="2 7" id="KW-0812">Transmembrane</keyword>
<dbReference type="GeneID" id="55988984"/>
<comment type="similarity">
    <text evidence="5">Belongs to the SAT4 family.</text>
</comment>
<dbReference type="GO" id="GO:0016020">
    <property type="term" value="C:membrane"/>
    <property type="evidence" value="ECO:0007669"/>
    <property type="project" value="UniProtKB-SubCell"/>
</dbReference>
<dbReference type="InterPro" id="IPR049326">
    <property type="entry name" value="Rhodopsin_dom_fungi"/>
</dbReference>
<protein>
    <recommendedName>
        <fullName evidence="8">Rhodopsin domain-containing protein</fullName>
    </recommendedName>
</protein>
<feature type="transmembrane region" description="Helical" evidence="7">
    <location>
        <begin position="15"/>
        <end position="37"/>
    </location>
</feature>
<feature type="region of interest" description="Disordered" evidence="6">
    <location>
        <begin position="307"/>
        <end position="342"/>
    </location>
</feature>
<proteinExistence type="inferred from homology"/>
<sequence>MAETSVDLHESKVQAIIVCNTILIVISSLGLFVRLFVRIRYLTGIGLDDLFCLIAWIFTFVECLVCILMTNYGYGKHIGTVTDPNTLAMFLKLDFVTELTYLWALGAIKISFCLFYLKIFPGKTFGIVCWCVMGLVIAETIEETFVVIFQCSPIHKAWDATNTVPGKCLQLLSFYYISFGIRLATDIALFALPIPNLISLKMSPGKRAGLIFMFSLGVLVVVTSIIRVTYLNNFSLDHTWTLVDPLNWSSVELGVAVFIACFPSFKSLVAFCFPDLKRMFGLSSNRSYLAHYEMYGASGRTGDHARRSHYNNMSHTKGSQATSRTRTRIETTGNESDEHIIPTSPEGIQVRTDVTVDRLPV</sequence>
<dbReference type="RefSeq" id="XP_035340566.1">
    <property type="nucleotide sequence ID" value="XM_035484673.1"/>
</dbReference>
<dbReference type="EMBL" id="CP055898">
    <property type="protein sequence ID" value="QKX54387.1"/>
    <property type="molecule type" value="Genomic_DNA"/>
</dbReference>
<dbReference type="InterPro" id="IPR052337">
    <property type="entry name" value="SAT4-like"/>
</dbReference>
<evidence type="ECO:0000256" key="6">
    <source>
        <dbReference type="SAM" id="MobiDB-lite"/>
    </source>
</evidence>
<keyword evidence="4 7" id="KW-0472">Membrane</keyword>
<dbReference type="PANTHER" id="PTHR33048">
    <property type="entry name" value="PTH11-LIKE INTEGRAL MEMBRANE PROTEIN (AFU_ORTHOLOGUE AFUA_5G11245)"/>
    <property type="match status" value="1"/>
</dbReference>
<dbReference type="AlphaFoldDB" id="A0A7H8QKC4"/>
<keyword evidence="10" id="KW-1185">Reference proteome</keyword>
<organism evidence="9 10">
    <name type="scientific">Talaromyces rugulosus</name>
    <name type="common">Penicillium rugulosum</name>
    <dbReference type="NCBI Taxonomy" id="121627"/>
    <lineage>
        <taxon>Eukaryota</taxon>
        <taxon>Fungi</taxon>
        <taxon>Dikarya</taxon>
        <taxon>Ascomycota</taxon>
        <taxon>Pezizomycotina</taxon>
        <taxon>Eurotiomycetes</taxon>
        <taxon>Eurotiomycetidae</taxon>
        <taxon>Eurotiales</taxon>
        <taxon>Trichocomaceae</taxon>
        <taxon>Talaromyces</taxon>
        <taxon>Talaromyces sect. Islandici</taxon>
    </lineage>
</organism>
<reference evidence="10" key="1">
    <citation type="submission" date="2020-06" db="EMBL/GenBank/DDBJ databases">
        <title>A chromosome-scale genome assembly of Talaromyces rugulosus W13939.</title>
        <authorList>
            <person name="Wang B."/>
            <person name="Guo L."/>
            <person name="Ye K."/>
            <person name="Wang L."/>
        </authorList>
    </citation>
    <scope>NUCLEOTIDE SEQUENCE [LARGE SCALE GENOMIC DNA]</scope>
    <source>
        <strain evidence="10">W13939</strain>
    </source>
</reference>
<feature type="transmembrane region" description="Helical" evidence="7">
    <location>
        <begin position="49"/>
        <end position="74"/>
    </location>
</feature>
<dbReference type="OrthoDB" id="5413793at2759"/>
<feature type="transmembrane region" description="Helical" evidence="7">
    <location>
        <begin position="250"/>
        <end position="273"/>
    </location>
</feature>
<evidence type="ECO:0000256" key="4">
    <source>
        <dbReference type="ARBA" id="ARBA00023136"/>
    </source>
</evidence>
<evidence type="ECO:0000256" key="3">
    <source>
        <dbReference type="ARBA" id="ARBA00022989"/>
    </source>
</evidence>
<accession>A0A7H8QKC4</accession>
<feature type="transmembrane region" description="Helical" evidence="7">
    <location>
        <begin position="124"/>
        <end position="141"/>
    </location>
</feature>
<evidence type="ECO:0000256" key="1">
    <source>
        <dbReference type="ARBA" id="ARBA00004141"/>
    </source>
</evidence>
<comment type="subcellular location">
    <subcellularLocation>
        <location evidence="1">Membrane</location>
        <topology evidence="1">Multi-pass membrane protein</topology>
    </subcellularLocation>
</comment>
<dbReference type="Pfam" id="PF20684">
    <property type="entry name" value="Fung_rhodopsin"/>
    <property type="match status" value="1"/>
</dbReference>
<feature type="compositionally biased region" description="Polar residues" evidence="6">
    <location>
        <begin position="310"/>
        <end position="334"/>
    </location>
</feature>
<evidence type="ECO:0000256" key="7">
    <source>
        <dbReference type="SAM" id="Phobius"/>
    </source>
</evidence>
<feature type="transmembrane region" description="Helical" evidence="7">
    <location>
        <begin position="210"/>
        <end position="230"/>
    </location>
</feature>
<dbReference type="PANTHER" id="PTHR33048:SF123">
    <property type="entry name" value="INTEGRAL MEMBRANE PROTEIN"/>
    <property type="match status" value="1"/>
</dbReference>
<name>A0A7H8QKC4_TALRU</name>
<keyword evidence="3 7" id="KW-1133">Transmembrane helix</keyword>
<evidence type="ECO:0000313" key="10">
    <source>
        <dbReference type="Proteomes" id="UP000509510"/>
    </source>
</evidence>
<feature type="domain" description="Rhodopsin" evidence="8">
    <location>
        <begin position="33"/>
        <end position="269"/>
    </location>
</feature>
<feature type="transmembrane region" description="Helical" evidence="7">
    <location>
        <begin position="174"/>
        <end position="198"/>
    </location>
</feature>
<evidence type="ECO:0000256" key="5">
    <source>
        <dbReference type="ARBA" id="ARBA00038359"/>
    </source>
</evidence>